<feature type="region of interest" description="Disordered" evidence="1">
    <location>
        <begin position="118"/>
        <end position="145"/>
    </location>
</feature>
<name>A0ABN9UVE7_9DINO</name>
<proteinExistence type="predicted"/>
<protein>
    <submittedName>
        <fullName evidence="2">Uncharacterized protein</fullName>
    </submittedName>
</protein>
<dbReference type="Proteomes" id="UP001189429">
    <property type="component" value="Unassembled WGS sequence"/>
</dbReference>
<feature type="non-terminal residue" evidence="2">
    <location>
        <position position="1"/>
    </location>
</feature>
<organism evidence="2 3">
    <name type="scientific">Prorocentrum cordatum</name>
    <dbReference type="NCBI Taxonomy" id="2364126"/>
    <lineage>
        <taxon>Eukaryota</taxon>
        <taxon>Sar</taxon>
        <taxon>Alveolata</taxon>
        <taxon>Dinophyceae</taxon>
        <taxon>Prorocentrales</taxon>
        <taxon>Prorocentraceae</taxon>
        <taxon>Prorocentrum</taxon>
    </lineage>
</organism>
<gene>
    <name evidence="2" type="ORF">PCOR1329_LOCUS51496</name>
</gene>
<evidence type="ECO:0000313" key="2">
    <source>
        <dbReference type="EMBL" id="CAK0863305.1"/>
    </source>
</evidence>
<keyword evidence="3" id="KW-1185">Reference proteome</keyword>
<evidence type="ECO:0000313" key="3">
    <source>
        <dbReference type="Proteomes" id="UP001189429"/>
    </source>
</evidence>
<reference evidence="2" key="1">
    <citation type="submission" date="2023-10" db="EMBL/GenBank/DDBJ databases">
        <authorList>
            <person name="Chen Y."/>
            <person name="Shah S."/>
            <person name="Dougan E. K."/>
            <person name="Thang M."/>
            <person name="Chan C."/>
        </authorList>
    </citation>
    <scope>NUCLEOTIDE SEQUENCE [LARGE SCALE GENOMIC DNA]</scope>
</reference>
<comment type="caution">
    <text evidence="2">The sequence shown here is derived from an EMBL/GenBank/DDBJ whole genome shotgun (WGS) entry which is preliminary data.</text>
</comment>
<feature type="compositionally biased region" description="Basic and acidic residues" evidence="1">
    <location>
        <begin position="1"/>
        <end position="12"/>
    </location>
</feature>
<feature type="region of interest" description="Disordered" evidence="1">
    <location>
        <begin position="1"/>
        <end position="43"/>
    </location>
</feature>
<accession>A0ABN9UVE7</accession>
<dbReference type="EMBL" id="CAUYUJ010016249">
    <property type="protein sequence ID" value="CAK0863305.1"/>
    <property type="molecule type" value="Genomic_DNA"/>
</dbReference>
<evidence type="ECO:0000256" key="1">
    <source>
        <dbReference type="SAM" id="MobiDB-lite"/>
    </source>
</evidence>
<sequence>EQMAERAADREARAHHRQATPRRRDPATPRQHAPNNGRAAPSKAEYAAMLEEQIADRNLHRARAGGASGGLTSQAAAGGAVIPMGGDEHVFRPRPIENVEPVAYQEQLREQISGRRAQRHAQAFHAQRPEEAAAPTFLPQAPTERARGKRVVGQLAALETGSAGQYAADLRQQIAQREGMMTEWRQIEDARLARQLNEAHRQAADRQGMLVILVIIPITRIKSMCRSETDDGYAVIVFLLC</sequence>